<feature type="transmembrane region" description="Helical" evidence="2">
    <location>
        <begin position="90"/>
        <end position="109"/>
    </location>
</feature>
<keyword evidence="2" id="KW-1133">Transmembrane helix</keyword>
<dbReference type="Pfam" id="PF05569">
    <property type="entry name" value="Peptidase_M56"/>
    <property type="match status" value="1"/>
</dbReference>
<evidence type="ECO:0000313" key="6">
    <source>
        <dbReference type="Proteomes" id="UP000289859"/>
    </source>
</evidence>
<evidence type="ECO:0000259" key="3">
    <source>
        <dbReference type="Pfam" id="PF03544"/>
    </source>
</evidence>
<dbReference type="InterPro" id="IPR052173">
    <property type="entry name" value="Beta-lactam_resp_regulator"/>
</dbReference>
<keyword evidence="2" id="KW-0472">Membrane</keyword>
<evidence type="ECO:0000313" key="5">
    <source>
        <dbReference type="EMBL" id="RXG18617.1"/>
    </source>
</evidence>
<dbReference type="SUPFAM" id="SSF74653">
    <property type="entry name" value="TolA/TonB C-terminal domain"/>
    <property type="match status" value="1"/>
</dbReference>
<reference evidence="5 6" key="1">
    <citation type="submission" date="2018-07" db="EMBL/GenBank/DDBJ databases">
        <title>Leeuwenhoekiella genomics.</title>
        <authorList>
            <person name="Tahon G."/>
            <person name="Willems A."/>
        </authorList>
    </citation>
    <scope>NUCLEOTIDE SEQUENCE [LARGE SCALE GENOMIC DNA]</scope>
    <source>
        <strain evidence="5 6">LMG 29608</strain>
    </source>
</reference>
<feature type="transmembrane region" description="Helical" evidence="2">
    <location>
        <begin position="262"/>
        <end position="279"/>
    </location>
</feature>
<evidence type="ECO:0000256" key="1">
    <source>
        <dbReference type="SAM" id="Coils"/>
    </source>
</evidence>
<keyword evidence="2" id="KW-0812">Transmembrane</keyword>
<gene>
    <name evidence="5" type="ORF">DSM02_3037</name>
</gene>
<dbReference type="PANTHER" id="PTHR34978:SF3">
    <property type="entry name" value="SLR0241 PROTEIN"/>
    <property type="match status" value="1"/>
</dbReference>
<keyword evidence="1" id="KW-0175">Coiled coil</keyword>
<dbReference type="CDD" id="cd07341">
    <property type="entry name" value="M56_BlaR1_MecR1_like"/>
    <property type="match status" value="1"/>
</dbReference>
<dbReference type="EMBL" id="QOVK01000016">
    <property type="protein sequence ID" value="RXG18617.1"/>
    <property type="molecule type" value="Genomic_DNA"/>
</dbReference>
<feature type="transmembrane region" description="Helical" evidence="2">
    <location>
        <begin position="6"/>
        <end position="22"/>
    </location>
</feature>
<evidence type="ECO:0000259" key="4">
    <source>
        <dbReference type="Pfam" id="PF05569"/>
    </source>
</evidence>
<evidence type="ECO:0000256" key="2">
    <source>
        <dbReference type="SAM" id="Phobius"/>
    </source>
</evidence>
<dbReference type="GO" id="GO:0055085">
    <property type="term" value="P:transmembrane transport"/>
    <property type="evidence" value="ECO:0007669"/>
    <property type="project" value="InterPro"/>
</dbReference>
<sequence>MLKYLIEVIAFQALFLAVYQFWLRKETFFNVNRVYLISTALLAFALPFMEFEIFQNQLPIAQNIYFLPEVVVSAENQNVAVDPVQQETDWSIYLLLYAAGVFFSTGMLFRKYQEVQRYFRFRQKADHRIINIPNSDAAFTFMGTIFLGNNISPEAKEHILAHEEVHLKQHHGLDLFLFEMLRVVFWFNPLVYIYQNKVAELHEFIADAQATKKTEKKSYYNQLLNTAFGTHEISFINTFFNHSLIKKRILMLQTQSKKKAKWKYLIVVPLIAGILTYVGCTDENEVAPNNTALTLEEQLADLQATIDAKESLTEEERNQLGRIAMAGMKGSKRFKIDTQGKVIEVTEWEESNNQKLDETVIVGYGSPDDKIIEVSEFNINDQELNDIPFAVIEEVPVFPGCESYGQKAKKECMSNLVSQFVNKNFNTNLGKELGLTGINRIYVRFKIDIQGNIVDVQSRASHPKLEEEAVRVISLLPKMTPGKQRGEAVNVLYSLPIVFQTN</sequence>
<protein>
    <submittedName>
        <fullName evidence="5">Beta-lactamase regulating signal transducer with metallopeptidase domain</fullName>
    </submittedName>
</protein>
<dbReference type="Gene3D" id="3.30.1150.10">
    <property type="match status" value="1"/>
</dbReference>
<feature type="domain" description="TonB C-terminal" evidence="3">
    <location>
        <begin position="441"/>
        <end position="500"/>
    </location>
</feature>
<accession>A0A4Q0P0D6</accession>
<feature type="transmembrane region" description="Helical" evidence="2">
    <location>
        <begin position="34"/>
        <end position="54"/>
    </location>
</feature>
<feature type="coiled-coil region" evidence="1">
    <location>
        <begin position="292"/>
        <end position="319"/>
    </location>
</feature>
<dbReference type="InterPro" id="IPR037682">
    <property type="entry name" value="TonB_C"/>
</dbReference>
<dbReference type="PANTHER" id="PTHR34978">
    <property type="entry name" value="POSSIBLE SENSOR-TRANSDUCER PROTEIN BLAR"/>
    <property type="match status" value="1"/>
</dbReference>
<dbReference type="OrthoDB" id="1522859at2"/>
<dbReference type="RefSeq" id="WP_128766353.1">
    <property type="nucleotide sequence ID" value="NZ_JBHUOO010000043.1"/>
</dbReference>
<dbReference type="Pfam" id="PF03544">
    <property type="entry name" value="TonB_C"/>
    <property type="match status" value="1"/>
</dbReference>
<keyword evidence="6" id="KW-1185">Reference proteome</keyword>
<dbReference type="InterPro" id="IPR008756">
    <property type="entry name" value="Peptidase_M56"/>
</dbReference>
<feature type="domain" description="Peptidase M56" evidence="4">
    <location>
        <begin position="150"/>
        <end position="252"/>
    </location>
</feature>
<organism evidence="5 6">
    <name type="scientific">Leeuwenhoekiella polynyae</name>
    <dbReference type="NCBI Taxonomy" id="1550906"/>
    <lineage>
        <taxon>Bacteria</taxon>
        <taxon>Pseudomonadati</taxon>
        <taxon>Bacteroidota</taxon>
        <taxon>Flavobacteriia</taxon>
        <taxon>Flavobacteriales</taxon>
        <taxon>Flavobacteriaceae</taxon>
        <taxon>Leeuwenhoekiella</taxon>
    </lineage>
</organism>
<comment type="caution">
    <text evidence="5">The sequence shown here is derived from an EMBL/GenBank/DDBJ whole genome shotgun (WGS) entry which is preliminary data.</text>
</comment>
<dbReference type="Proteomes" id="UP000289859">
    <property type="component" value="Unassembled WGS sequence"/>
</dbReference>
<proteinExistence type="predicted"/>
<name>A0A4Q0P0D6_9FLAO</name>
<dbReference type="AlphaFoldDB" id="A0A4Q0P0D6"/>